<dbReference type="RefSeq" id="WP_009342838.1">
    <property type="nucleotide sequence ID" value="NZ_NBYN01000040.1"/>
</dbReference>
<evidence type="ECO:0000313" key="2">
    <source>
        <dbReference type="Proteomes" id="UP000192997"/>
    </source>
</evidence>
<reference evidence="2" key="1">
    <citation type="submission" date="2017-04" db="EMBL/GenBank/DDBJ databases">
        <authorList>
            <person name="Abreu V.A."/>
            <person name="Popin R.V."/>
            <person name="Rigonato J."/>
            <person name="Andreote A.P."/>
            <person name="Schaker P.C."/>
            <person name="Hoff-Risseti C."/>
            <person name="Alvarenga D.O."/>
            <person name="Varani A.M."/>
            <person name="Fiore M.F."/>
        </authorList>
    </citation>
    <scope>NUCLEOTIDE SEQUENCE [LARGE SCALE GENOMIC DNA]</scope>
    <source>
        <strain evidence="2">CENA303</strain>
    </source>
</reference>
<comment type="caution">
    <text evidence="1">The sequence shown here is derived from an EMBL/GenBank/DDBJ whole genome shotgun (WGS) entry which is preliminary data.</text>
</comment>
<proteinExistence type="predicted"/>
<name>A0A1X4G814_9CYAN</name>
<sequence>MNKVYSTWELIQILAAERQACLKGERLKLDVKVSGNPIIDQFIPTEGLQKFTAYQDFKYSIHQYQREHQVSGIVWKDLTINAQTLHYPEVHGQLVALDTDLQILKGAKKSMLTYWEQVTANMDLYLSMSNGREHERIHKLDVERIAQRTEWVSFLKWENGNFLELILQMGWGRPEEAAYKRGRPHSGSEFIHAVKPGNYPIG</sequence>
<gene>
    <name evidence="1" type="ORF">B7O87_07395</name>
</gene>
<accession>A0A1X4G814</accession>
<protein>
    <submittedName>
        <fullName evidence="1">Uncharacterized protein</fullName>
    </submittedName>
</protein>
<dbReference type="Proteomes" id="UP000192997">
    <property type="component" value="Unassembled WGS sequence"/>
</dbReference>
<organism evidence="1 2">
    <name type="scientific">Cylindrospermopsis raciborskii CENA303</name>
    <dbReference type="NCBI Taxonomy" id="1170769"/>
    <lineage>
        <taxon>Bacteria</taxon>
        <taxon>Bacillati</taxon>
        <taxon>Cyanobacteriota</taxon>
        <taxon>Cyanophyceae</taxon>
        <taxon>Nostocales</taxon>
        <taxon>Aphanizomenonaceae</taxon>
        <taxon>Cylindrospermopsis</taxon>
    </lineage>
</organism>
<evidence type="ECO:0000313" key="1">
    <source>
        <dbReference type="EMBL" id="OSO91896.1"/>
    </source>
</evidence>
<dbReference type="AlphaFoldDB" id="A0A1X4G814"/>
<dbReference type="EMBL" id="NBYN01000040">
    <property type="protein sequence ID" value="OSO91896.1"/>
    <property type="molecule type" value="Genomic_DNA"/>
</dbReference>